<feature type="transmembrane region" description="Helical" evidence="1">
    <location>
        <begin position="30"/>
        <end position="52"/>
    </location>
</feature>
<gene>
    <name evidence="2" type="ORF">BTO14_01055</name>
</gene>
<evidence type="ECO:0000313" key="2">
    <source>
        <dbReference type="EMBL" id="PQJ71924.1"/>
    </source>
</evidence>
<protein>
    <submittedName>
        <fullName evidence="2">Uncharacterized protein</fullName>
    </submittedName>
</protein>
<comment type="caution">
    <text evidence="2">The sequence shown here is derived from an EMBL/GenBank/DDBJ whole genome shotgun (WGS) entry which is preliminary data.</text>
</comment>
<feature type="transmembrane region" description="Helical" evidence="1">
    <location>
        <begin position="7"/>
        <end position="24"/>
    </location>
</feature>
<keyword evidence="1" id="KW-0812">Transmembrane</keyword>
<dbReference type="AlphaFoldDB" id="A0A2P6CAI0"/>
<keyword evidence="3" id="KW-1185">Reference proteome</keyword>
<name>A0A2P6CAI0_9FLAO</name>
<sequence>MKLTLKIMFVVFLIWMAIGIYLVNTEHEKAQIVMGLGVFYFSFLFMPFFIYYRYRDGKYKKYILNDEKLKNAFKDFGKE</sequence>
<keyword evidence="1" id="KW-1133">Transmembrane helix</keyword>
<evidence type="ECO:0000313" key="3">
    <source>
        <dbReference type="Proteomes" id="UP000247345"/>
    </source>
</evidence>
<dbReference type="EMBL" id="MSCK01000001">
    <property type="protein sequence ID" value="PQJ71924.1"/>
    <property type="molecule type" value="Genomic_DNA"/>
</dbReference>
<dbReference type="Proteomes" id="UP000247345">
    <property type="component" value="Unassembled WGS sequence"/>
</dbReference>
<accession>A0A2P6CAI0</accession>
<dbReference type="OrthoDB" id="1145018at2"/>
<organism evidence="2 3">
    <name type="scientific">Polaribacter butkevichii</name>
    <dbReference type="NCBI Taxonomy" id="218490"/>
    <lineage>
        <taxon>Bacteria</taxon>
        <taxon>Pseudomonadati</taxon>
        <taxon>Bacteroidota</taxon>
        <taxon>Flavobacteriia</taxon>
        <taxon>Flavobacteriales</taxon>
        <taxon>Flavobacteriaceae</taxon>
    </lineage>
</organism>
<reference evidence="2 3" key="1">
    <citation type="submission" date="2016-12" db="EMBL/GenBank/DDBJ databases">
        <title>Trade-off between light-utilization and light-protection in marine flavobacteria.</title>
        <authorList>
            <person name="Kumagai Y."/>
            <person name="Yoshizawa S."/>
            <person name="Kogure K."/>
            <person name="Iwasaki W."/>
        </authorList>
    </citation>
    <scope>NUCLEOTIDE SEQUENCE [LARGE SCALE GENOMIC DNA]</scope>
    <source>
        <strain evidence="2 3">KCTC 12100</strain>
    </source>
</reference>
<keyword evidence="1" id="KW-0472">Membrane</keyword>
<evidence type="ECO:0000256" key="1">
    <source>
        <dbReference type="SAM" id="Phobius"/>
    </source>
</evidence>
<dbReference type="RefSeq" id="WP_105047578.1">
    <property type="nucleotide sequence ID" value="NZ_CP150661.1"/>
</dbReference>
<proteinExistence type="predicted"/>